<dbReference type="EMBL" id="FN597644">
    <property type="protein sequence ID" value="CBI44800.1"/>
    <property type="molecule type" value="Genomic_DNA"/>
</dbReference>
<dbReference type="Pfam" id="PF10672">
    <property type="entry name" value="Methyltrans_SAM"/>
    <property type="match status" value="1"/>
</dbReference>
<evidence type="ECO:0000259" key="6">
    <source>
        <dbReference type="SMART" id="SM00359"/>
    </source>
</evidence>
<dbReference type="InterPro" id="IPR015947">
    <property type="entry name" value="PUA-like_sf"/>
</dbReference>
<dbReference type="Gene3D" id="3.40.50.150">
    <property type="entry name" value="Vaccinia Virus protein VP39"/>
    <property type="match status" value="1"/>
</dbReference>
<keyword evidence="1" id="KW-0698">rRNA processing</keyword>
<dbReference type="GO" id="GO:0008168">
    <property type="term" value="F:methyltransferase activity"/>
    <property type="evidence" value="ECO:0007669"/>
    <property type="project" value="UniProtKB-KW"/>
</dbReference>
<dbReference type="PROSITE" id="PS50890">
    <property type="entry name" value="PUA"/>
    <property type="match status" value="1"/>
</dbReference>
<evidence type="ECO:0000256" key="1">
    <source>
        <dbReference type="ARBA" id="ARBA00022552"/>
    </source>
</evidence>
<dbReference type="InterPro" id="IPR036974">
    <property type="entry name" value="PUA_sf"/>
</dbReference>
<dbReference type="Pfam" id="PF17785">
    <property type="entry name" value="PUA_3"/>
    <property type="match status" value="1"/>
</dbReference>
<evidence type="ECO:0000256" key="5">
    <source>
        <dbReference type="ARBA" id="ARBA00022884"/>
    </source>
</evidence>
<reference evidence="8" key="2">
    <citation type="journal article" date="2011" name="J. Biotechnol.">
        <title>Genome sequence of B. amyloliquefaciens type strain DSM7(T) reveals differences to plant-associated B. amyloliquefaciens FZB42.</title>
        <authorList>
            <person name="Ruckert C."/>
            <person name="Blom J."/>
            <person name="Chen X."/>
            <person name="Reva O."/>
            <person name="Borriss R."/>
        </authorList>
    </citation>
    <scope>NUCLEOTIDE SEQUENCE [LARGE SCALE GENOMIC DNA]</scope>
    <source>
        <strain evidence="8">DSM 7</strain>
    </source>
</reference>
<dbReference type="SUPFAM" id="SSF88697">
    <property type="entry name" value="PUA domain-like"/>
    <property type="match status" value="1"/>
</dbReference>
<name>A0A9P1NJX6_BACAS</name>
<gene>
    <name evidence="7" type="primary">ywbD</name>
    <name evidence="7" type="ordered locus">BAMF_3674</name>
</gene>
<dbReference type="GO" id="GO:0032259">
    <property type="term" value="P:methylation"/>
    <property type="evidence" value="ECO:0007669"/>
    <property type="project" value="UniProtKB-KW"/>
</dbReference>
<dbReference type="Gene3D" id="2.30.130.10">
    <property type="entry name" value="PUA domain"/>
    <property type="match status" value="1"/>
</dbReference>
<dbReference type="Proteomes" id="UP000006562">
    <property type="component" value="Chromosome"/>
</dbReference>
<keyword evidence="5" id="KW-0694">RNA-binding</keyword>
<dbReference type="SUPFAM" id="SSF53335">
    <property type="entry name" value="S-adenosyl-L-methionine-dependent methyltransferases"/>
    <property type="match status" value="1"/>
</dbReference>
<reference evidence="7 8" key="1">
    <citation type="journal article" date="2011" name="Int. J. Syst. Evol. Microbiol.">
        <title>Relationship of Bacillus amyloliquefaciens clades associated with strains DSM 7T and FZB42T: a proposal for Bacillus amyloliquefaciens subsp. amyloliquefaciens subsp. nov. and Bacillus amyloliquefaciens subsp. plantarum subsp. nov. based on complete genome sequence comparisons.</title>
        <authorList>
            <person name="Borriss R."/>
            <person name="Chen X.H."/>
            <person name="Rueckert C."/>
            <person name="Blom J."/>
            <person name="Becker A."/>
            <person name="Baumgarth B."/>
            <person name="Fan B."/>
            <person name="Pukall R."/>
            <person name="Schumann P."/>
            <person name="Sproer C."/>
            <person name="Junge H."/>
            <person name="Vater J."/>
            <person name="Puhler A."/>
            <person name="Klenk H.P."/>
        </authorList>
    </citation>
    <scope>NUCLEOTIDE SEQUENCE [LARGE SCALE GENOMIC DNA]</scope>
    <source>
        <strain evidence="8">DSM 7</strain>
    </source>
</reference>
<keyword evidence="8" id="KW-1185">Reference proteome</keyword>
<dbReference type="AlphaFoldDB" id="A0A9P1NJX6"/>
<evidence type="ECO:0000313" key="7">
    <source>
        <dbReference type="EMBL" id="CBI44800.1"/>
    </source>
</evidence>
<dbReference type="InterPro" id="IPR029063">
    <property type="entry name" value="SAM-dependent_MTases_sf"/>
</dbReference>
<dbReference type="GO" id="GO:0006364">
    <property type="term" value="P:rRNA processing"/>
    <property type="evidence" value="ECO:0007669"/>
    <property type="project" value="UniProtKB-KW"/>
</dbReference>
<proteinExistence type="predicted"/>
<dbReference type="GO" id="GO:0003723">
    <property type="term" value="F:RNA binding"/>
    <property type="evidence" value="ECO:0007669"/>
    <property type="project" value="UniProtKB-KW"/>
</dbReference>
<sequence length="411" mass="46092">MFYGTIRESKTKEECTMKLLTVKDTFAGKLKKGFPLIEKDALSGSSAHLTEGDLFDVTSEKGEFIGKGYYGLQNKGVGWVLSRARDERIDGRFFLDKLKKAAEARAHLFKASDTTAFRLFNGEGDGIGGVTIDFYDGYLLIQWYSKGIYAYKDSLIEAIDGLELSYKAIYEKKRFDTAGQYVEDDDFVKGERGDFPVIVQENGIQYAVDLNDGAMTGIFLDQRHVRKAIRDKYANGRRVLNTFSYTGAFSVAAALGGAEKTTSVDVANRSLAKTIEQFSANGIDYEAHDIKVMDVFKYFGYAEKKGLAFDLIILDPPSFARTKKRTFSAAKDYKNLLKETIAITAKNGIIVASTNSSAFNMKKFKGFIEAAFKETNESYDILEEYTLPEDFKTIPAFKEGNYLKVVFLRKK</sequence>
<dbReference type="CDD" id="cd11572">
    <property type="entry name" value="RlmI_M_like"/>
    <property type="match status" value="1"/>
</dbReference>
<dbReference type="PANTHER" id="PTHR43042">
    <property type="entry name" value="SAM-DEPENDENT METHYLTRANSFERASE"/>
    <property type="match status" value="1"/>
</dbReference>
<evidence type="ECO:0000256" key="2">
    <source>
        <dbReference type="ARBA" id="ARBA00022603"/>
    </source>
</evidence>
<organism evidence="7 8">
    <name type="scientific">Bacillus amyloliquefaciens (strain ATCC 23350 / DSM 7 / BCRC 11601 / CCUG 28519 / NBRC 15535 / NRRL B-14393 / F)</name>
    <dbReference type="NCBI Taxonomy" id="692420"/>
    <lineage>
        <taxon>Bacteria</taxon>
        <taxon>Bacillati</taxon>
        <taxon>Bacillota</taxon>
        <taxon>Bacilli</taxon>
        <taxon>Bacillales</taxon>
        <taxon>Bacillaceae</taxon>
        <taxon>Bacillus</taxon>
        <taxon>Bacillus amyloliquefaciens group</taxon>
    </lineage>
</organism>
<dbReference type="KEGG" id="bao:BAMF_3674"/>
<evidence type="ECO:0000256" key="4">
    <source>
        <dbReference type="ARBA" id="ARBA00022691"/>
    </source>
</evidence>
<dbReference type="SMART" id="SM00359">
    <property type="entry name" value="PUA"/>
    <property type="match status" value="1"/>
</dbReference>
<dbReference type="CDD" id="cd21153">
    <property type="entry name" value="PUA_RlmI"/>
    <property type="match status" value="1"/>
</dbReference>
<protein>
    <submittedName>
        <fullName evidence="7">AdoMet-dependent methyltransferase</fullName>
    </submittedName>
</protein>
<feature type="domain" description="PUA" evidence="6">
    <location>
        <begin position="18"/>
        <end position="103"/>
    </location>
</feature>
<dbReference type="Gene3D" id="3.30.750.80">
    <property type="entry name" value="RNA methyltransferase domain (HRMD) like"/>
    <property type="match status" value="1"/>
</dbReference>
<evidence type="ECO:0000313" key="8">
    <source>
        <dbReference type="Proteomes" id="UP000006562"/>
    </source>
</evidence>
<dbReference type="PANTHER" id="PTHR43042:SF3">
    <property type="entry name" value="RIBOSOMAL RNA LARGE SUBUNIT METHYLTRANSFERASE YWBD-RELATED"/>
    <property type="match status" value="1"/>
</dbReference>
<accession>A0A9P1NJX6</accession>
<keyword evidence="4" id="KW-0949">S-adenosyl-L-methionine</keyword>
<dbReference type="InterPro" id="IPR041532">
    <property type="entry name" value="RlmI-like_PUA"/>
</dbReference>
<dbReference type="InterPro" id="IPR019614">
    <property type="entry name" value="SAM-dep_methyl-trfase"/>
</dbReference>
<keyword evidence="3" id="KW-0808">Transferase</keyword>
<dbReference type="InterPro" id="IPR002478">
    <property type="entry name" value="PUA"/>
</dbReference>
<dbReference type="CDD" id="cd02440">
    <property type="entry name" value="AdoMet_MTases"/>
    <property type="match status" value="1"/>
</dbReference>
<keyword evidence="2 7" id="KW-0489">Methyltransferase</keyword>
<evidence type="ECO:0000256" key="3">
    <source>
        <dbReference type="ARBA" id="ARBA00022679"/>
    </source>
</evidence>